<name>A0A1D9NYI4_9FIRM</name>
<dbReference type="OrthoDB" id="2062846at2"/>
<protein>
    <submittedName>
        <fullName evidence="2">Uncharacterized protein</fullName>
    </submittedName>
</protein>
<evidence type="ECO:0000313" key="2">
    <source>
        <dbReference type="EMBL" id="AOZ95407.1"/>
    </source>
</evidence>
<evidence type="ECO:0000256" key="1">
    <source>
        <dbReference type="SAM" id="Phobius"/>
    </source>
</evidence>
<feature type="transmembrane region" description="Helical" evidence="1">
    <location>
        <begin position="134"/>
        <end position="152"/>
    </location>
</feature>
<feature type="transmembrane region" description="Helical" evidence="1">
    <location>
        <begin position="99"/>
        <end position="122"/>
    </location>
</feature>
<evidence type="ECO:0000313" key="3">
    <source>
        <dbReference type="Proteomes" id="UP000179284"/>
    </source>
</evidence>
<sequence length="258" mass="28084">MDIKKITFIVVMLLVAVISFTKLAPWAADPNNHVHTLEQTEDKIAKVMTLSGGAAATSATISLLPGDLCTPIAEQLAELAKYFLVILCALYLEKFLVSLSGYIAFSVLIPVACLLVCASIAFGKKQLRTIAGKLAVVGIIIFIIVPFSVWLSDKVYETQAARVENAVEEYEDLQIEGEGETSFFNEFTTITTETVEKVSGFLGSLLESLAVMIVTACVIPVLVFVFLIWLVKTIFTTNVLTLDTDGLKALTDHVKSKE</sequence>
<dbReference type="Proteomes" id="UP000179284">
    <property type="component" value="Chromosome I"/>
</dbReference>
<dbReference type="KEGG" id="bhu:bhn_I0373"/>
<keyword evidence="3" id="KW-1185">Reference proteome</keyword>
<dbReference type="AlphaFoldDB" id="A0A1D9NYI4"/>
<dbReference type="RefSeq" id="WP_071175185.1">
    <property type="nucleotide sequence ID" value="NZ_CP017831.1"/>
</dbReference>
<reference evidence="3" key="1">
    <citation type="submission" date="2016-10" db="EMBL/GenBank/DDBJ databases">
        <title>The complete genome sequence of the rumen bacterium Butyrivibrio hungatei MB2003.</title>
        <authorList>
            <person name="Palevich N."/>
            <person name="Kelly W.J."/>
            <person name="Leahy S.C."/>
            <person name="Altermann E."/>
            <person name="Rakonjac J."/>
            <person name="Attwood G.T."/>
        </authorList>
    </citation>
    <scope>NUCLEOTIDE SEQUENCE [LARGE SCALE GENOMIC DNA]</scope>
    <source>
        <strain evidence="3">MB2003</strain>
    </source>
</reference>
<keyword evidence="1" id="KW-0472">Membrane</keyword>
<gene>
    <name evidence="2" type="ORF">bhn_I0373</name>
</gene>
<accession>A0A1D9NYI4</accession>
<proteinExistence type="predicted"/>
<dbReference type="EMBL" id="CP017831">
    <property type="protein sequence ID" value="AOZ95407.1"/>
    <property type="molecule type" value="Genomic_DNA"/>
</dbReference>
<feature type="transmembrane region" description="Helical" evidence="1">
    <location>
        <begin position="7"/>
        <end position="24"/>
    </location>
</feature>
<keyword evidence="1" id="KW-0812">Transmembrane</keyword>
<keyword evidence="1" id="KW-1133">Transmembrane helix</keyword>
<feature type="transmembrane region" description="Helical" evidence="1">
    <location>
        <begin position="209"/>
        <end position="231"/>
    </location>
</feature>
<organism evidence="2 3">
    <name type="scientific">Butyrivibrio hungatei</name>
    <dbReference type="NCBI Taxonomy" id="185008"/>
    <lineage>
        <taxon>Bacteria</taxon>
        <taxon>Bacillati</taxon>
        <taxon>Bacillota</taxon>
        <taxon>Clostridia</taxon>
        <taxon>Lachnospirales</taxon>
        <taxon>Lachnospiraceae</taxon>
        <taxon>Butyrivibrio</taxon>
    </lineage>
</organism>